<feature type="domain" description="Scaffold protein Nfu/NifU N-terminal" evidence="1">
    <location>
        <begin position="4"/>
        <end position="91"/>
    </location>
</feature>
<dbReference type="SMART" id="SM00567">
    <property type="entry name" value="EZ_HEAT"/>
    <property type="match status" value="3"/>
</dbReference>
<dbReference type="EMBL" id="JBHUMZ010000025">
    <property type="protein sequence ID" value="MFD2639462.1"/>
    <property type="molecule type" value="Genomic_DNA"/>
</dbReference>
<dbReference type="Pfam" id="PF13646">
    <property type="entry name" value="HEAT_2"/>
    <property type="match status" value="1"/>
</dbReference>
<organism evidence="2 3">
    <name type="scientific">Piscibacillus salipiscarius</name>
    <dbReference type="NCBI Taxonomy" id="299480"/>
    <lineage>
        <taxon>Bacteria</taxon>
        <taxon>Bacillati</taxon>
        <taxon>Bacillota</taxon>
        <taxon>Bacilli</taxon>
        <taxon>Bacillales</taxon>
        <taxon>Bacillaceae</taxon>
        <taxon>Piscibacillus</taxon>
    </lineage>
</organism>
<keyword evidence="3" id="KW-1185">Reference proteome</keyword>
<dbReference type="Pfam" id="PF08712">
    <property type="entry name" value="Nfu_N"/>
    <property type="match status" value="1"/>
</dbReference>
<evidence type="ECO:0000313" key="3">
    <source>
        <dbReference type="Proteomes" id="UP001597452"/>
    </source>
</evidence>
<evidence type="ECO:0000313" key="2">
    <source>
        <dbReference type="EMBL" id="MFD2639462.1"/>
    </source>
</evidence>
<sequence length="377" mass="43352">MKIVSIEPTPSPYSMKINLNESLSDGETQEFKQHQDLSDAPKYVKELFEIDGVKELYRVINFIALERHPKVPWEDILPRVKEVLGSEDESTNEENSSSDEDDFGEIKVFVQKFRQIPMQVKVEEEDQEKRFGLNNRFMEAAMEASKDADMLAEREWVEQSPRYGQAEEVGQDVVAEIEATYDQERLKTLVDLASSGGVQDRSQFEEPLTMEKLESEDWKERYAALDRMPDPTTEDLPLLDRALDDSKMSVRRLATAYLGEIDDKAVLPYIYKALQDKTVTVRRTAGDCLSDLGFTEAIPKMIEALKDKSRIVRWRAAMFLYEYGDETALPALEDALQDPEFEVRMQAKMALSRIQGGEEAKGSIWKQMMEMTKEKKK</sequence>
<comment type="caution">
    <text evidence="2">The sequence shown here is derived from an EMBL/GenBank/DDBJ whole genome shotgun (WGS) entry which is preliminary data.</text>
</comment>
<dbReference type="SMART" id="SM00932">
    <property type="entry name" value="Nfu_N"/>
    <property type="match status" value="1"/>
</dbReference>
<dbReference type="Proteomes" id="UP001597452">
    <property type="component" value="Unassembled WGS sequence"/>
</dbReference>
<dbReference type="SUPFAM" id="SSF110836">
    <property type="entry name" value="Hypothetical protein SAV1430"/>
    <property type="match status" value="1"/>
</dbReference>
<dbReference type="Gene3D" id="1.25.10.10">
    <property type="entry name" value="Leucine-rich Repeat Variant"/>
    <property type="match status" value="1"/>
</dbReference>
<dbReference type="Gene3D" id="3.30.1370.70">
    <property type="entry name" value="Scaffold protein Nfu/NifU, N-terminal domain"/>
    <property type="match status" value="1"/>
</dbReference>
<proteinExistence type="predicted"/>
<dbReference type="InterPro" id="IPR016024">
    <property type="entry name" value="ARM-type_fold"/>
</dbReference>
<dbReference type="InterPro" id="IPR025989">
    <property type="entry name" value="Virulence_F_dom"/>
</dbReference>
<dbReference type="InterPro" id="IPR014824">
    <property type="entry name" value="Nfu/NifU_N"/>
</dbReference>
<evidence type="ECO:0000259" key="1">
    <source>
        <dbReference type="SMART" id="SM00932"/>
    </source>
</evidence>
<dbReference type="Pfam" id="PF13769">
    <property type="entry name" value="Virulence_fact"/>
    <property type="match status" value="1"/>
</dbReference>
<dbReference type="InterPro" id="IPR004155">
    <property type="entry name" value="PBS_lyase_HEAT"/>
</dbReference>
<accession>A0ABW5QCQ3</accession>
<dbReference type="PANTHER" id="PTHR12697">
    <property type="entry name" value="PBS LYASE HEAT-LIKE PROTEIN"/>
    <property type="match status" value="1"/>
</dbReference>
<protein>
    <submittedName>
        <fullName evidence="2">Conserved virulence factor C family protein</fullName>
    </submittedName>
</protein>
<reference evidence="3" key="1">
    <citation type="journal article" date="2019" name="Int. J. Syst. Evol. Microbiol.">
        <title>The Global Catalogue of Microorganisms (GCM) 10K type strain sequencing project: providing services to taxonomists for standard genome sequencing and annotation.</title>
        <authorList>
            <consortium name="The Broad Institute Genomics Platform"/>
            <consortium name="The Broad Institute Genome Sequencing Center for Infectious Disease"/>
            <person name="Wu L."/>
            <person name="Ma J."/>
        </authorList>
    </citation>
    <scope>NUCLEOTIDE SEQUENCE [LARGE SCALE GENOMIC DNA]</scope>
    <source>
        <strain evidence="3">TISTR 1571</strain>
    </source>
</reference>
<gene>
    <name evidence="2" type="ORF">ACFSW4_11330</name>
</gene>
<dbReference type="PANTHER" id="PTHR12697:SF37">
    <property type="entry name" value="CONSERVED VIRULENCE FACTOR C"/>
    <property type="match status" value="1"/>
</dbReference>
<dbReference type="RefSeq" id="WP_377329374.1">
    <property type="nucleotide sequence ID" value="NZ_JBHUMZ010000025.1"/>
</dbReference>
<dbReference type="InterPro" id="IPR011989">
    <property type="entry name" value="ARM-like"/>
</dbReference>
<name>A0ABW5QCQ3_9BACI</name>
<dbReference type="SUPFAM" id="SSF48371">
    <property type="entry name" value="ARM repeat"/>
    <property type="match status" value="1"/>
</dbReference>
<dbReference type="InterPro" id="IPR036498">
    <property type="entry name" value="Nfu/NifU_N_sf"/>
</dbReference>